<dbReference type="GO" id="GO:1902065">
    <property type="term" value="P:response to L-glutamate"/>
    <property type="evidence" value="ECO:0007669"/>
    <property type="project" value="UniProtKB-ARBA"/>
</dbReference>
<feature type="binding site" evidence="10">
    <location>
        <position position="349"/>
    </location>
    <ligand>
        <name>ATP</name>
        <dbReference type="ChEBI" id="CHEBI:30616"/>
    </ligand>
</feature>
<dbReference type="InterPro" id="IPR011009">
    <property type="entry name" value="Kinase-like_dom_sf"/>
</dbReference>
<organism evidence="13 14">
    <name type="scientific">Rhynchospora tenuis</name>
    <dbReference type="NCBI Taxonomy" id="198213"/>
    <lineage>
        <taxon>Eukaryota</taxon>
        <taxon>Viridiplantae</taxon>
        <taxon>Streptophyta</taxon>
        <taxon>Embryophyta</taxon>
        <taxon>Tracheophyta</taxon>
        <taxon>Spermatophyta</taxon>
        <taxon>Magnoliopsida</taxon>
        <taxon>Liliopsida</taxon>
        <taxon>Poales</taxon>
        <taxon>Cyperaceae</taxon>
        <taxon>Cyperoideae</taxon>
        <taxon>Rhynchosporeae</taxon>
        <taxon>Rhynchospora</taxon>
    </lineage>
</organism>
<keyword evidence="6" id="KW-0418">Kinase</keyword>
<dbReference type="EC" id="2.7.11.25" evidence="2"/>
<evidence type="ECO:0000256" key="1">
    <source>
        <dbReference type="ARBA" id="ARBA00006529"/>
    </source>
</evidence>
<evidence type="ECO:0000256" key="8">
    <source>
        <dbReference type="ARBA" id="ARBA00047559"/>
    </source>
</evidence>
<keyword evidence="7 10" id="KW-0067">ATP-binding</keyword>
<evidence type="ECO:0000256" key="2">
    <source>
        <dbReference type="ARBA" id="ARBA00012406"/>
    </source>
</evidence>
<evidence type="ECO:0000256" key="5">
    <source>
        <dbReference type="ARBA" id="ARBA00022741"/>
    </source>
</evidence>
<comment type="catalytic activity">
    <reaction evidence="9">
        <text>L-seryl-[protein] + ATP = O-phospho-L-seryl-[protein] + ADP + H(+)</text>
        <dbReference type="Rhea" id="RHEA:17989"/>
        <dbReference type="Rhea" id="RHEA-COMP:9863"/>
        <dbReference type="Rhea" id="RHEA-COMP:11604"/>
        <dbReference type="ChEBI" id="CHEBI:15378"/>
        <dbReference type="ChEBI" id="CHEBI:29999"/>
        <dbReference type="ChEBI" id="CHEBI:30616"/>
        <dbReference type="ChEBI" id="CHEBI:83421"/>
        <dbReference type="ChEBI" id="CHEBI:456216"/>
        <dbReference type="EC" id="2.7.11.25"/>
    </reaction>
</comment>
<evidence type="ECO:0000256" key="11">
    <source>
        <dbReference type="SAM" id="MobiDB-lite"/>
    </source>
</evidence>
<reference evidence="13 14" key="1">
    <citation type="journal article" date="2022" name="Cell">
        <title>Repeat-based holocentromeres influence genome architecture and karyotype evolution.</title>
        <authorList>
            <person name="Hofstatter P.G."/>
            <person name="Thangavel G."/>
            <person name="Lux T."/>
            <person name="Neumann P."/>
            <person name="Vondrak T."/>
            <person name="Novak P."/>
            <person name="Zhang M."/>
            <person name="Costa L."/>
            <person name="Castellani M."/>
            <person name="Scott A."/>
            <person name="Toegelov H."/>
            <person name="Fuchs J."/>
            <person name="Mata-Sucre Y."/>
            <person name="Dias Y."/>
            <person name="Vanzela A.L.L."/>
            <person name="Huettel B."/>
            <person name="Almeida C.C.S."/>
            <person name="Simkova H."/>
            <person name="Souza G."/>
            <person name="Pedrosa-Harand A."/>
            <person name="Macas J."/>
            <person name="Mayer K.F.X."/>
            <person name="Houben A."/>
            <person name="Marques A."/>
        </authorList>
    </citation>
    <scope>NUCLEOTIDE SEQUENCE [LARGE SCALE GENOMIC DNA]</scope>
    <source>
        <strain evidence="13">RhyTen1mFocal</strain>
    </source>
</reference>
<dbReference type="SMART" id="SM00220">
    <property type="entry name" value="S_TKc"/>
    <property type="match status" value="1"/>
</dbReference>
<evidence type="ECO:0000259" key="12">
    <source>
        <dbReference type="PROSITE" id="PS50011"/>
    </source>
</evidence>
<dbReference type="Proteomes" id="UP001210211">
    <property type="component" value="Unassembled WGS sequence"/>
</dbReference>
<dbReference type="Pfam" id="PF00069">
    <property type="entry name" value="Pkinase"/>
    <property type="match status" value="1"/>
</dbReference>
<keyword evidence="4" id="KW-0808">Transferase</keyword>
<dbReference type="PROSITE" id="PS50011">
    <property type="entry name" value="PROTEIN_KINASE_DOM"/>
    <property type="match status" value="1"/>
</dbReference>
<dbReference type="EMBL" id="JAMRDG010000001">
    <property type="protein sequence ID" value="KAJ3697749.1"/>
    <property type="molecule type" value="Genomic_DNA"/>
</dbReference>
<evidence type="ECO:0000313" key="14">
    <source>
        <dbReference type="Proteomes" id="UP001210211"/>
    </source>
</evidence>
<dbReference type="AlphaFoldDB" id="A0AAD6EQT6"/>
<feature type="region of interest" description="Disordered" evidence="11">
    <location>
        <begin position="146"/>
        <end position="172"/>
    </location>
</feature>
<dbReference type="InterPro" id="IPR050538">
    <property type="entry name" value="MAP_kinase_kinase_kinase"/>
</dbReference>
<keyword evidence="5 10" id="KW-0547">Nucleotide-binding</keyword>
<proteinExistence type="inferred from homology"/>
<comment type="catalytic activity">
    <reaction evidence="8">
        <text>L-threonyl-[protein] + ATP = O-phospho-L-threonyl-[protein] + ADP + H(+)</text>
        <dbReference type="Rhea" id="RHEA:46608"/>
        <dbReference type="Rhea" id="RHEA-COMP:11060"/>
        <dbReference type="Rhea" id="RHEA-COMP:11605"/>
        <dbReference type="ChEBI" id="CHEBI:15378"/>
        <dbReference type="ChEBI" id="CHEBI:30013"/>
        <dbReference type="ChEBI" id="CHEBI:30616"/>
        <dbReference type="ChEBI" id="CHEBI:61977"/>
        <dbReference type="ChEBI" id="CHEBI:456216"/>
        <dbReference type="EC" id="2.7.11.25"/>
    </reaction>
</comment>
<feature type="region of interest" description="Disordered" evidence="11">
    <location>
        <begin position="283"/>
        <end position="308"/>
    </location>
</feature>
<name>A0AAD6EQT6_9POAL</name>
<protein>
    <recommendedName>
        <fullName evidence="2">mitogen-activated protein kinase kinase kinase</fullName>
        <ecNumber evidence="2">2.7.11.25</ecNumber>
    </recommendedName>
</protein>
<evidence type="ECO:0000256" key="6">
    <source>
        <dbReference type="ARBA" id="ARBA00022777"/>
    </source>
</evidence>
<dbReference type="FunFam" id="1.10.510.10:FF:000359">
    <property type="entry name" value="Mitogen-activated protein kinase 1, putative, expressed"/>
    <property type="match status" value="1"/>
</dbReference>
<feature type="region of interest" description="Disordered" evidence="11">
    <location>
        <begin position="579"/>
        <end position="599"/>
    </location>
</feature>
<dbReference type="SUPFAM" id="SSF56112">
    <property type="entry name" value="Protein kinase-like (PK-like)"/>
    <property type="match status" value="1"/>
</dbReference>
<dbReference type="Gene3D" id="1.10.510.10">
    <property type="entry name" value="Transferase(Phosphotransferase) domain 1"/>
    <property type="match status" value="1"/>
</dbReference>
<evidence type="ECO:0000256" key="7">
    <source>
        <dbReference type="ARBA" id="ARBA00022840"/>
    </source>
</evidence>
<keyword evidence="3" id="KW-0723">Serine/threonine-protein kinase</keyword>
<feature type="compositionally biased region" description="Low complexity" evidence="11">
    <location>
        <begin position="579"/>
        <end position="592"/>
    </location>
</feature>
<dbReference type="PANTHER" id="PTHR48016:SF29">
    <property type="entry name" value="MITOGEN-ACTIVATED PROTEIN KINASE KINASE KINASE 1-RELATED"/>
    <property type="match status" value="1"/>
</dbReference>
<sequence>MDSSKKKAFQGKKLQLGGAPRLDRRNASKNIDYDVVPTDSPGSWCSSSSPSSDLCTNLRTSRSLDIMPSVYSNQTSFRIGGSVEGEVDLLYSRLGLSGPEDFSIPVAAWEARKARSNSDLLPRSRIIDQVQLDASPLGELDLEVNENREDQTQLLDLPKDEGKEKDEHTTTVHEKHEEVAKVAPLSPRKGGGNGIRGIRPPVLSPPLPILAPQVLGALAPPPVMRTLTEEVTIGSVWDLISSFAPKEGEVEEKKKFDDSDEEREINLITEMVEQELRLGETSEGFTGTSSVSTVNDDDASSSTTETWVSPNGRIKRRIKSWNKGQQLGSGSFGTVFEAISDEGFFFAVKEVLVDQGANAQQSVTQLEQEVALLSQFEHENIVQYYGTERDERKLYILLELVTQGSLASLYQKYQLQDTHVSAYTRQILYGLVYLHERNIVHRDIKCANILVHANGSVKLADFGLAKEMTKLNILKSTKGSVYWMAPEVVNPKKAYGLAADIWSLGCTVLEMLTHQIPYPNVEWMQAFFKIGRGESPPIPDNLSSEAKDFITQCVRVNPDDRPSAVQLLEHPFVKRPLLLRSSPPASQSSPSRTDPNYFC</sequence>
<dbReference type="GO" id="GO:0005524">
    <property type="term" value="F:ATP binding"/>
    <property type="evidence" value="ECO:0007669"/>
    <property type="project" value="UniProtKB-UniRule"/>
</dbReference>
<feature type="region of interest" description="Disordered" evidence="11">
    <location>
        <begin position="1"/>
        <end position="52"/>
    </location>
</feature>
<dbReference type="InterPro" id="IPR000719">
    <property type="entry name" value="Prot_kinase_dom"/>
</dbReference>
<evidence type="ECO:0000256" key="4">
    <source>
        <dbReference type="ARBA" id="ARBA00022679"/>
    </source>
</evidence>
<dbReference type="PANTHER" id="PTHR48016">
    <property type="entry name" value="MAP KINASE KINASE KINASE SSK2-RELATED-RELATED"/>
    <property type="match status" value="1"/>
</dbReference>
<evidence type="ECO:0000256" key="10">
    <source>
        <dbReference type="PROSITE-ProRule" id="PRU10141"/>
    </source>
</evidence>
<keyword evidence="14" id="KW-1185">Reference proteome</keyword>
<evidence type="ECO:0000256" key="9">
    <source>
        <dbReference type="ARBA" id="ARBA00048329"/>
    </source>
</evidence>
<comment type="similarity">
    <text evidence="1">Belongs to the protein kinase superfamily. STE Ser/Thr protein kinase family. MAP kinase kinase kinase subfamily.</text>
</comment>
<dbReference type="InterPro" id="IPR008271">
    <property type="entry name" value="Ser/Thr_kinase_AS"/>
</dbReference>
<comment type="caution">
    <text evidence="13">The sequence shown here is derived from an EMBL/GenBank/DDBJ whole genome shotgun (WGS) entry which is preliminary data.</text>
</comment>
<evidence type="ECO:0000313" key="13">
    <source>
        <dbReference type="EMBL" id="KAJ3697749.1"/>
    </source>
</evidence>
<feature type="compositionally biased region" description="Basic residues" evidence="11">
    <location>
        <begin position="1"/>
        <end position="10"/>
    </location>
</feature>
<dbReference type="PROSITE" id="PS00107">
    <property type="entry name" value="PROTEIN_KINASE_ATP"/>
    <property type="match status" value="1"/>
</dbReference>
<accession>A0AAD6EQT6</accession>
<dbReference type="InterPro" id="IPR017441">
    <property type="entry name" value="Protein_kinase_ATP_BS"/>
</dbReference>
<gene>
    <name evidence="13" type="ORF">LUZ61_001454</name>
</gene>
<feature type="domain" description="Protein kinase" evidence="12">
    <location>
        <begin position="321"/>
        <end position="573"/>
    </location>
</feature>
<feature type="compositionally biased region" description="Low complexity" evidence="11">
    <location>
        <begin position="40"/>
        <end position="52"/>
    </location>
</feature>
<dbReference type="GO" id="GO:0004709">
    <property type="term" value="F:MAP kinase kinase kinase activity"/>
    <property type="evidence" value="ECO:0007669"/>
    <property type="project" value="UniProtKB-EC"/>
</dbReference>
<dbReference type="PROSITE" id="PS00108">
    <property type="entry name" value="PROTEIN_KINASE_ST"/>
    <property type="match status" value="1"/>
</dbReference>
<evidence type="ECO:0000256" key="3">
    <source>
        <dbReference type="ARBA" id="ARBA00022527"/>
    </source>
</evidence>
<dbReference type="GO" id="GO:0005737">
    <property type="term" value="C:cytoplasm"/>
    <property type="evidence" value="ECO:0007669"/>
    <property type="project" value="TreeGrafter"/>
</dbReference>